<dbReference type="InterPro" id="IPR047647">
    <property type="entry name" value="ISAs1_transpos"/>
</dbReference>
<evidence type="ECO:0000313" key="2">
    <source>
        <dbReference type="EMBL" id="MEA5261070.1"/>
    </source>
</evidence>
<dbReference type="InterPro" id="IPR051698">
    <property type="entry name" value="Transposase_11-like"/>
</dbReference>
<comment type="caution">
    <text evidence="2">The sequence shown here is derived from an EMBL/GenBank/DDBJ whole genome shotgun (WGS) entry which is preliminary data.</text>
</comment>
<dbReference type="EMBL" id="JAYFUL010000104">
    <property type="protein sequence ID" value="MEA5261070.1"/>
    <property type="molecule type" value="Genomic_DNA"/>
</dbReference>
<keyword evidence="3" id="KW-1185">Reference proteome</keyword>
<dbReference type="PANTHER" id="PTHR30298">
    <property type="entry name" value="H REPEAT-ASSOCIATED PREDICTED TRANSPOSASE"/>
    <property type="match status" value="1"/>
</dbReference>
<feature type="domain" description="Transposase IS4-like" evidence="1">
    <location>
        <begin position="7"/>
        <end position="172"/>
    </location>
</feature>
<dbReference type="InterPro" id="IPR002559">
    <property type="entry name" value="Transposase_11"/>
</dbReference>
<name>A0ABU5QWG7_9BACT</name>
<evidence type="ECO:0000259" key="1">
    <source>
        <dbReference type="Pfam" id="PF01609"/>
    </source>
</evidence>
<dbReference type="PANTHER" id="PTHR30298:SF0">
    <property type="entry name" value="PROTEIN YBFL-RELATED"/>
    <property type="match status" value="1"/>
</dbReference>
<dbReference type="Pfam" id="PF01609">
    <property type="entry name" value="DDE_Tnp_1"/>
    <property type="match status" value="1"/>
</dbReference>
<protein>
    <submittedName>
        <fullName evidence="2">ISAs1 family transposase</fullName>
    </submittedName>
</protein>
<sequence>MGCLTHSKKTVNAIVDSGNHYVLQVKANQQALFKYLQAYSCENAFEDIYQVTEQTHGRLTQWIIKVYKLENQSIQQQWKQLKSFILIQKQVTQKGKKHTQQAQKEHLTQSLSYRISDLWLSAKEFSEGIRKHWGIENRLHWVKDVNYQEDNNRIKHQNIAVNMAIFNAISLNYLRQNVNDSIKYAQIIFGQNFKELCSNIRT</sequence>
<dbReference type="Proteomes" id="UP001304671">
    <property type="component" value="Unassembled WGS sequence"/>
</dbReference>
<evidence type="ECO:0000313" key="3">
    <source>
        <dbReference type="Proteomes" id="UP001304671"/>
    </source>
</evidence>
<accession>A0ABU5QWG7</accession>
<reference evidence="2 3" key="1">
    <citation type="submission" date="2023-12" db="EMBL/GenBank/DDBJ databases">
        <title>Novel species of the genus Arcicella isolated from rivers.</title>
        <authorList>
            <person name="Lu H."/>
        </authorList>
    </citation>
    <scope>NUCLEOTIDE SEQUENCE [LARGE SCALE GENOMIC DNA]</scope>
    <source>
        <strain evidence="2 3">LMG 21963</strain>
    </source>
</reference>
<organism evidence="2 3">
    <name type="scientific">Arcicella aquatica</name>
    <dbReference type="NCBI Taxonomy" id="217141"/>
    <lineage>
        <taxon>Bacteria</taxon>
        <taxon>Pseudomonadati</taxon>
        <taxon>Bacteroidota</taxon>
        <taxon>Cytophagia</taxon>
        <taxon>Cytophagales</taxon>
        <taxon>Flectobacillaceae</taxon>
        <taxon>Arcicella</taxon>
    </lineage>
</organism>
<gene>
    <name evidence="2" type="ORF">VB264_24980</name>
</gene>
<dbReference type="NCBIfam" id="NF033564">
    <property type="entry name" value="transpos_ISAs1"/>
    <property type="match status" value="1"/>
</dbReference>
<proteinExistence type="predicted"/>